<dbReference type="InterPro" id="IPR036047">
    <property type="entry name" value="F-box-like_dom_sf"/>
</dbReference>
<dbReference type="InterPro" id="IPR032675">
    <property type="entry name" value="LRR_dom_sf"/>
</dbReference>
<dbReference type="PROSITE" id="PS50181">
    <property type="entry name" value="FBOX"/>
    <property type="match status" value="1"/>
</dbReference>
<keyword evidence="3" id="KW-1185">Reference proteome</keyword>
<name>A0AAD4DAR2_9FUNG</name>
<feature type="domain" description="F-box" evidence="1">
    <location>
        <begin position="3"/>
        <end position="48"/>
    </location>
</feature>
<sequence length="370" mass="42263">MITRPFSTLPQEIQDTVASYLNQQDLTVCIRICRAWNAVFFPALWRHVEILLDNDNTKQIADTLKVNGELVHSLRLTTEGKGLCKLAHLRDLVALPKLTSMEITGSFDMIWDEQLARLVGLCSPAGWKRLSFCFAGEYFSCLYFRNQSFAALLNHVNTLVVVRFEGLSKMNSEHIDTLLCSAPLLKDVYIYSNCCNRDFVPCMDAMAIAQSEWVCSNLEVLVCQIRGVPRSDITRDICGQPAHKRIQYGTLQESLALQHQIYTKLGRLVKLRELTLGLPLDISTSDCGPRDQAYYRQFDCLAMSLDSGLDLLRDLGRLQVVGLQDMEVYVDGDREQEWVREYWPHARIQWTDKSVDLGIGELWEGELDDW</sequence>
<dbReference type="Pfam" id="PF12937">
    <property type="entry name" value="F-box-like"/>
    <property type="match status" value="1"/>
</dbReference>
<dbReference type="AlphaFoldDB" id="A0AAD4DAR2"/>
<accession>A0AAD4DAR2</accession>
<reference evidence="2" key="1">
    <citation type="journal article" date="2020" name="Fungal Divers.">
        <title>Resolving the Mortierellaceae phylogeny through synthesis of multi-gene phylogenetics and phylogenomics.</title>
        <authorList>
            <person name="Vandepol N."/>
            <person name="Liber J."/>
            <person name="Desiro A."/>
            <person name="Na H."/>
            <person name="Kennedy M."/>
            <person name="Barry K."/>
            <person name="Grigoriev I.V."/>
            <person name="Miller A.N."/>
            <person name="O'Donnell K."/>
            <person name="Stajich J.E."/>
            <person name="Bonito G."/>
        </authorList>
    </citation>
    <scope>NUCLEOTIDE SEQUENCE</scope>
    <source>
        <strain evidence="2">NRRL 28262</strain>
    </source>
</reference>
<organism evidence="2 3">
    <name type="scientific">Linnemannia exigua</name>
    <dbReference type="NCBI Taxonomy" id="604196"/>
    <lineage>
        <taxon>Eukaryota</taxon>
        <taxon>Fungi</taxon>
        <taxon>Fungi incertae sedis</taxon>
        <taxon>Mucoromycota</taxon>
        <taxon>Mortierellomycotina</taxon>
        <taxon>Mortierellomycetes</taxon>
        <taxon>Mortierellales</taxon>
        <taxon>Mortierellaceae</taxon>
        <taxon>Linnemannia</taxon>
    </lineage>
</organism>
<proteinExistence type="predicted"/>
<gene>
    <name evidence="2" type="ORF">BGZ95_010886</name>
</gene>
<dbReference type="Proteomes" id="UP001194580">
    <property type="component" value="Unassembled WGS sequence"/>
</dbReference>
<dbReference type="EMBL" id="JAAAIL010000769">
    <property type="protein sequence ID" value="KAG0273290.1"/>
    <property type="molecule type" value="Genomic_DNA"/>
</dbReference>
<dbReference type="SUPFAM" id="SSF81383">
    <property type="entry name" value="F-box domain"/>
    <property type="match status" value="1"/>
</dbReference>
<dbReference type="Gene3D" id="3.80.10.10">
    <property type="entry name" value="Ribonuclease Inhibitor"/>
    <property type="match status" value="1"/>
</dbReference>
<dbReference type="InterPro" id="IPR001810">
    <property type="entry name" value="F-box_dom"/>
</dbReference>
<comment type="caution">
    <text evidence="2">The sequence shown here is derived from an EMBL/GenBank/DDBJ whole genome shotgun (WGS) entry which is preliminary data.</text>
</comment>
<evidence type="ECO:0000259" key="1">
    <source>
        <dbReference type="PROSITE" id="PS50181"/>
    </source>
</evidence>
<evidence type="ECO:0000313" key="3">
    <source>
        <dbReference type="Proteomes" id="UP001194580"/>
    </source>
</evidence>
<evidence type="ECO:0000313" key="2">
    <source>
        <dbReference type="EMBL" id="KAG0273290.1"/>
    </source>
</evidence>
<protein>
    <recommendedName>
        <fullName evidence="1">F-box domain-containing protein</fullName>
    </recommendedName>
</protein>